<dbReference type="Proteomes" id="UP000000763">
    <property type="component" value="Chromosome 2"/>
</dbReference>
<reference evidence="3" key="2">
    <citation type="journal article" date="2008" name="Nucleic Acids Res.">
        <title>The rice annotation project database (RAP-DB): 2008 update.</title>
        <authorList>
            <consortium name="The rice annotation project (RAP)"/>
        </authorList>
    </citation>
    <scope>GENOME REANNOTATION</scope>
    <source>
        <strain evidence="3">cv. Nipponbare</strain>
    </source>
</reference>
<feature type="region of interest" description="Disordered" evidence="1">
    <location>
        <begin position="1"/>
        <end position="65"/>
    </location>
</feature>
<gene>
    <name evidence="2" type="primary">OJ2055_H10.9</name>
</gene>
<name>Q6K5Z1_ORYSJ</name>
<sequence>MGGVSLPHRHPAPPPFFASLPPKQAARKPRGCKDDGGAFPLPPWSHRELRENGETLARATWDGGG</sequence>
<evidence type="ECO:0000256" key="1">
    <source>
        <dbReference type="SAM" id="MobiDB-lite"/>
    </source>
</evidence>
<protein>
    <submittedName>
        <fullName evidence="2">Uncharacterized protein</fullName>
    </submittedName>
</protein>
<reference evidence="3" key="1">
    <citation type="journal article" date="2005" name="Nature">
        <title>The map-based sequence of the rice genome.</title>
        <authorList>
            <consortium name="International rice genome sequencing project (IRGSP)"/>
            <person name="Matsumoto T."/>
            <person name="Wu J."/>
            <person name="Kanamori H."/>
            <person name="Katayose Y."/>
            <person name="Fujisawa M."/>
            <person name="Namiki N."/>
            <person name="Mizuno H."/>
            <person name="Yamamoto K."/>
            <person name="Antonio B.A."/>
            <person name="Baba T."/>
            <person name="Sakata K."/>
            <person name="Nagamura Y."/>
            <person name="Aoki H."/>
            <person name="Arikawa K."/>
            <person name="Arita K."/>
            <person name="Bito T."/>
            <person name="Chiden Y."/>
            <person name="Fujitsuka N."/>
            <person name="Fukunaka R."/>
            <person name="Hamada M."/>
            <person name="Harada C."/>
            <person name="Hayashi A."/>
            <person name="Hijishita S."/>
            <person name="Honda M."/>
            <person name="Hosokawa S."/>
            <person name="Ichikawa Y."/>
            <person name="Idonuma A."/>
            <person name="Iijima M."/>
            <person name="Ikeda M."/>
            <person name="Ikeno M."/>
            <person name="Ito K."/>
            <person name="Ito S."/>
            <person name="Ito T."/>
            <person name="Ito Y."/>
            <person name="Ito Y."/>
            <person name="Iwabuchi A."/>
            <person name="Kamiya K."/>
            <person name="Karasawa W."/>
            <person name="Kurita K."/>
            <person name="Katagiri S."/>
            <person name="Kikuta A."/>
            <person name="Kobayashi H."/>
            <person name="Kobayashi N."/>
            <person name="Machita K."/>
            <person name="Maehara T."/>
            <person name="Masukawa M."/>
            <person name="Mizubayashi T."/>
            <person name="Mukai Y."/>
            <person name="Nagasaki H."/>
            <person name="Nagata Y."/>
            <person name="Naito S."/>
            <person name="Nakashima M."/>
            <person name="Nakama Y."/>
            <person name="Nakamichi Y."/>
            <person name="Nakamura M."/>
            <person name="Meguro A."/>
            <person name="Negishi M."/>
            <person name="Ohta I."/>
            <person name="Ohta T."/>
            <person name="Okamoto M."/>
            <person name="Ono N."/>
            <person name="Saji S."/>
            <person name="Sakaguchi M."/>
            <person name="Sakai K."/>
            <person name="Shibata M."/>
            <person name="Shimokawa T."/>
            <person name="Song J."/>
            <person name="Takazaki Y."/>
            <person name="Terasawa K."/>
            <person name="Tsugane M."/>
            <person name="Tsuji K."/>
            <person name="Ueda S."/>
            <person name="Waki K."/>
            <person name="Yamagata H."/>
            <person name="Yamamoto M."/>
            <person name="Yamamoto S."/>
            <person name="Yamane H."/>
            <person name="Yoshiki S."/>
            <person name="Yoshihara R."/>
            <person name="Yukawa K."/>
            <person name="Zhong H."/>
            <person name="Yano M."/>
            <person name="Yuan Q."/>
            <person name="Ouyang S."/>
            <person name="Liu J."/>
            <person name="Jones K.M."/>
            <person name="Gansberger K."/>
            <person name="Moffat K."/>
            <person name="Hill J."/>
            <person name="Bera J."/>
            <person name="Fadrosh D."/>
            <person name="Jin S."/>
            <person name="Johri S."/>
            <person name="Kim M."/>
            <person name="Overton L."/>
            <person name="Reardon M."/>
            <person name="Tsitrin T."/>
            <person name="Vuong H."/>
            <person name="Weaver B."/>
            <person name="Ciecko A."/>
            <person name="Tallon L."/>
            <person name="Jackson J."/>
            <person name="Pai G."/>
            <person name="Aken S.V."/>
            <person name="Utterback T."/>
            <person name="Reidmuller S."/>
            <person name="Feldblyum T."/>
            <person name="Hsiao J."/>
            <person name="Zismann V."/>
            <person name="Iobst S."/>
            <person name="de Vazeille A.R."/>
            <person name="Buell C.R."/>
            <person name="Ying K."/>
            <person name="Li Y."/>
            <person name="Lu T."/>
            <person name="Huang Y."/>
            <person name="Zhao Q."/>
            <person name="Feng Q."/>
            <person name="Zhang L."/>
            <person name="Zhu J."/>
            <person name="Weng Q."/>
            <person name="Mu J."/>
            <person name="Lu Y."/>
            <person name="Fan D."/>
            <person name="Liu Y."/>
            <person name="Guan J."/>
            <person name="Zhang Y."/>
            <person name="Yu S."/>
            <person name="Liu X."/>
            <person name="Zhang Y."/>
            <person name="Hong G."/>
            <person name="Han B."/>
            <person name="Choisne N."/>
            <person name="Demange N."/>
            <person name="Orjeda G."/>
            <person name="Samain S."/>
            <person name="Cattolico L."/>
            <person name="Pelletier E."/>
            <person name="Couloux A."/>
            <person name="Segurens B."/>
            <person name="Wincker P."/>
            <person name="D'Hont A."/>
            <person name="Scarpelli C."/>
            <person name="Weissenbach J."/>
            <person name="Salanoubat M."/>
            <person name="Quetier F."/>
            <person name="Yu Y."/>
            <person name="Kim H.R."/>
            <person name="Rambo T."/>
            <person name="Currie J."/>
            <person name="Collura K."/>
            <person name="Luo M."/>
            <person name="Yang T."/>
            <person name="Ammiraju J.S.S."/>
            <person name="Engler F."/>
            <person name="Soderlund C."/>
            <person name="Wing R.A."/>
            <person name="Palmer L.E."/>
            <person name="de la Bastide M."/>
            <person name="Spiegel L."/>
            <person name="Nascimento L."/>
            <person name="Zutavern T."/>
            <person name="O'Shaughnessy A."/>
            <person name="Dike S."/>
            <person name="Dedhia N."/>
            <person name="Preston R."/>
            <person name="Balija V."/>
            <person name="McCombie W.R."/>
            <person name="Chow T."/>
            <person name="Chen H."/>
            <person name="Chung M."/>
            <person name="Chen C."/>
            <person name="Shaw J."/>
            <person name="Wu H."/>
            <person name="Hsiao K."/>
            <person name="Chao Y."/>
            <person name="Chu M."/>
            <person name="Cheng C."/>
            <person name="Hour A."/>
            <person name="Lee P."/>
            <person name="Lin S."/>
            <person name="Lin Y."/>
            <person name="Liou J."/>
            <person name="Liu S."/>
            <person name="Hsing Y."/>
            <person name="Raghuvanshi S."/>
            <person name="Mohanty A."/>
            <person name="Bharti A.K."/>
            <person name="Gaur A."/>
            <person name="Gupta V."/>
            <person name="Kumar D."/>
            <person name="Ravi V."/>
            <person name="Vij S."/>
            <person name="Kapur A."/>
            <person name="Khurana P."/>
            <person name="Khurana P."/>
            <person name="Khurana J.P."/>
            <person name="Tyagi A.K."/>
            <person name="Gaikwad K."/>
            <person name="Singh A."/>
            <person name="Dalal V."/>
            <person name="Srivastava S."/>
            <person name="Dixit A."/>
            <person name="Pal A.K."/>
            <person name="Ghazi I.A."/>
            <person name="Yadav M."/>
            <person name="Pandit A."/>
            <person name="Bhargava A."/>
            <person name="Sureshbabu K."/>
            <person name="Batra K."/>
            <person name="Sharma T.R."/>
            <person name="Mohapatra T."/>
            <person name="Singh N.K."/>
            <person name="Messing J."/>
            <person name="Nelson A.B."/>
            <person name="Fuks G."/>
            <person name="Kavchok S."/>
            <person name="Keizer G."/>
            <person name="Linton E."/>
            <person name="Llaca V."/>
            <person name="Song R."/>
            <person name="Tanyolac B."/>
            <person name="Young S."/>
            <person name="Ho-Il K."/>
            <person name="Hahn J.H."/>
            <person name="Sangsakoo G."/>
            <person name="Vanavichit A."/>
            <person name="de Mattos Luiz.A.T."/>
            <person name="Zimmer P.D."/>
            <person name="Malone G."/>
            <person name="Dellagostin O."/>
            <person name="de Oliveira A.C."/>
            <person name="Bevan M."/>
            <person name="Bancroft I."/>
            <person name="Minx P."/>
            <person name="Cordum H."/>
            <person name="Wilson R."/>
            <person name="Cheng Z."/>
            <person name="Jin W."/>
            <person name="Jiang J."/>
            <person name="Leong S.A."/>
            <person name="Iwama H."/>
            <person name="Gojobori T."/>
            <person name="Itoh T."/>
            <person name="Niimura Y."/>
            <person name="Fujii Y."/>
            <person name="Habara T."/>
            <person name="Sakai H."/>
            <person name="Sato Y."/>
            <person name="Wilson G."/>
            <person name="Kumar K."/>
            <person name="McCouch S."/>
            <person name="Juretic N."/>
            <person name="Hoen D."/>
            <person name="Wright S."/>
            <person name="Bruskiewich R."/>
            <person name="Bureau T."/>
            <person name="Miyao A."/>
            <person name="Hirochika H."/>
            <person name="Nishikawa T."/>
            <person name="Kadowaki K."/>
            <person name="Sugiura M."/>
            <person name="Burr B."/>
            <person name="Sasaki T."/>
        </authorList>
    </citation>
    <scope>NUCLEOTIDE SEQUENCE [LARGE SCALE GENOMIC DNA]</scope>
    <source>
        <strain evidence="3">cv. Nipponbare</strain>
    </source>
</reference>
<organism evidence="2 3">
    <name type="scientific">Oryza sativa subsp. japonica</name>
    <name type="common">Rice</name>
    <dbReference type="NCBI Taxonomy" id="39947"/>
    <lineage>
        <taxon>Eukaryota</taxon>
        <taxon>Viridiplantae</taxon>
        <taxon>Streptophyta</taxon>
        <taxon>Embryophyta</taxon>
        <taxon>Tracheophyta</taxon>
        <taxon>Spermatophyta</taxon>
        <taxon>Magnoliopsida</taxon>
        <taxon>Liliopsida</taxon>
        <taxon>Poales</taxon>
        <taxon>Poaceae</taxon>
        <taxon>BOP clade</taxon>
        <taxon>Oryzoideae</taxon>
        <taxon>Oryzeae</taxon>
        <taxon>Oryzinae</taxon>
        <taxon>Oryza</taxon>
        <taxon>Oryza sativa</taxon>
    </lineage>
</organism>
<accession>Q6K5Z1</accession>
<dbReference type="AlphaFoldDB" id="Q6K5Z1"/>
<proteinExistence type="predicted"/>
<evidence type="ECO:0000313" key="2">
    <source>
        <dbReference type="EMBL" id="BAD19715.1"/>
    </source>
</evidence>
<evidence type="ECO:0000313" key="3">
    <source>
        <dbReference type="Proteomes" id="UP000000763"/>
    </source>
</evidence>
<dbReference type="EMBL" id="AP005300">
    <property type="protein sequence ID" value="BAD19715.1"/>
    <property type="molecule type" value="Genomic_DNA"/>
</dbReference>